<comment type="caution">
    <text evidence="4">The sequence shown here is derived from an EMBL/GenBank/DDBJ whole genome shotgun (WGS) entry which is preliminary data.</text>
</comment>
<name>A0A5D4R888_9BACI</name>
<evidence type="ECO:0000313" key="4">
    <source>
        <dbReference type="EMBL" id="TYS47557.1"/>
    </source>
</evidence>
<keyword evidence="2 4" id="KW-0560">Oxidoreductase</keyword>
<protein>
    <submittedName>
        <fullName evidence="4">2-dehydro-3-deoxy-D-gluconate 5-dehydrogenase KduD</fullName>
        <ecNumber evidence="4">1.1.1.127</ecNumber>
    </submittedName>
</protein>
<dbReference type="GO" id="GO:0008678">
    <property type="term" value="F:2-deoxy-D-gluconate 3-dehydrogenase activity"/>
    <property type="evidence" value="ECO:0007669"/>
    <property type="project" value="InterPro"/>
</dbReference>
<dbReference type="PRINTS" id="PR00080">
    <property type="entry name" value="SDRFAMILY"/>
</dbReference>
<dbReference type="InterPro" id="IPR020904">
    <property type="entry name" value="Sc_DH/Rdtase_CS"/>
</dbReference>
<dbReference type="InterPro" id="IPR057326">
    <property type="entry name" value="KR_dom"/>
</dbReference>
<dbReference type="Pfam" id="PF13561">
    <property type="entry name" value="adh_short_C2"/>
    <property type="match status" value="1"/>
</dbReference>
<dbReference type="NCBIfam" id="TIGR01832">
    <property type="entry name" value="kduD"/>
    <property type="match status" value="1"/>
</dbReference>
<dbReference type="InterPro" id="IPR002347">
    <property type="entry name" value="SDR_fam"/>
</dbReference>
<dbReference type="InterPro" id="IPR011286">
    <property type="entry name" value="2-deoxy-D-gluc_3_DH"/>
</dbReference>
<dbReference type="GO" id="GO:0051287">
    <property type="term" value="F:NAD binding"/>
    <property type="evidence" value="ECO:0007669"/>
    <property type="project" value="InterPro"/>
</dbReference>
<dbReference type="EMBL" id="VTER01000006">
    <property type="protein sequence ID" value="TYS47557.1"/>
    <property type="molecule type" value="Genomic_DNA"/>
</dbReference>
<evidence type="ECO:0000256" key="1">
    <source>
        <dbReference type="ARBA" id="ARBA00006484"/>
    </source>
</evidence>
<dbReference type="EC" id="1.1.1.127" evidence="4"/>
<dbReference type="PANTHER" id="PTHR42760">
    <property type="entry name" value="SHORT-CHAIN DEHYDROGENASES/REDUCTASES FAMILY MEMBER"/>
    <property type="match status" value="1"/>
</dbReference>
<dbReference type="SMART" id="SM00822">
    <property type="entry name" value="PKS_KR"/>
    <property type="match status" value="1"/>
</dbReference>
<dbReference type="AlphaFoldDB" id="A0A5D4R888"/>
<dbReference type="InterPro" id="IPR036291">
    <property type="entry name" value="NAD(P)-bd_dom_sf"/>
</dbReference>
<dbReference type="PRINTS" id="PR00081">
    <property type="entry name" value="GDHRDH"/>
</dbReference>
<dbReference type="GO" id="GO:0047001">
    <property type="term" value="F:2-dehydro-3-deoxy-D-gluconate 5-dehydrogenase activity"/>
    <property type="evidence" value="ECO:0007669"/>
    <property type="project" value="UniProtKB-EC"/>
</dbReference>
<dbReference type="Proteomes" id="UP000322139">
    <property type="component" value="Unassembled WGS sequence"/>
</dbReference>
<dbReference type="SUPFAM" id="SSF51735">
    <property type="entry name" value="NAD(P)-binding Rossmann-fold domains"/>
    <property type="match status" value="1"/>
</dbReference>
<dbReference type="FunFam" id="3.40.50.720:FF:000084">
    <property type="entry name" value="Short-chain dehydrogenase reductase"/>
    <property type="match status" value="1"/>
</dbReference>
<evidence type="ECO:0000256" key="2">
    <source>
        <dbReference type="ARBA" id="ARBA00023002"/>
    </source>
</evidence>
<dbReference type="PROSITE" id="PS00061">
    <property type="entry name" value="ADH_SHORT"/>
    <property type="match status" value="1"/>
</dbReference>
<dbReference type="CDD" id="cd05347">
    <property type="entry name" value="Ga5DH-like_SDR_c"/>
    <property type="match status" value="1"/>
</dbReference>
<sequence>MTEALSSFSMDMFSLAGKTAIVTGGNKGLGQAYAAALAKAGADLFVISRSGDWQETERLIEETGQRAVFFQADLSDRTKIKEAVDACLNEYGKIDILVNNAGTIRRAPLLEYKEEDWDAVLEVNLNSLYLLSQEAAKVMAEQKSGKIINIASMLSFQGGKFVPSYTASKHAVAGLTKAFANELAESNIQVNAIAPGYIATDNTAAIRADEKRNAEILSRIPAGKWGQAADLMGAVVFLASDASSYMNGHLLAVDGGWLVR</sequence>
<gene>
    <name evidence="4" type="primary">kduD</name>
    <name evidence="4" type="ORF">FZD51_11440</name>
</gene>
<reference evidence="4 5" key="1">
    <citation type="submission" date="2019-08" db="EMBL/GenBank/DDBJ databases">
        <title>Bacillus genomes from the desert of Cuatro Cienegas, Coahuila.</title>
        <authorList>
            <person name="Olmedo-Alvarez G."/>
        </authorList>
    </citation>
    <scope>NUCLEOTIDE SEQUENCE [LARGE SCALE GENOMIC DNA]</scope>
    <source>
        <strain evidence="4 5">CH446_14T</strain>
    </source>
</reference>
<dbReference type="GO" id="GO:0008206">
    <property type="term" value="P:bile acid metabolic process"/>
    <property type="evidence" value="ECO:0007669"/>
    <property type="project" value="UniProtKB-ARBA"/>
</dbReference>
<feature type="domain" description="Ketoreductase" evidence="3">
    <location>
        <begin position="18"/>
        <end position="187"/>
    </location>
</feature>
<dbReference type="PANTHER" id="PTHR42760:SF5">
    <property type="entry name" value="2-DEHYDRO-3-DEOXY-D-GLUCONATE 5-DEHYDROGENASE"/>
    <property type="match status" value="1"/>
</dbReference>
<accession>A0A5D4R888</accession>
<comment type="similarity">
    <text evidence="1">Belongs to the short-chain dehydrogenases/reductases (SDR) family.</text>
</comment>
<dbReference type="RefSeq" id="WP_148974902.1">
    <property type="nucleotide sequence ID" value="NZ_JBNIKU010000006.1"/>
</dbReference>
<dbReference type="NCBIfam" id="NF005390">
    <property type="entry name" value="PRK06935.1"/>
    <property type="match status" value="1"/>
</dbReference>
<organism evidence="4 5">
    <name type="scientific">Bacillus infantis</name>
    <dbReference type="NCBI Taxonomy" id="324767"/>
    <lineage>
        <taxon>Bacteria</taxon>
        <taxon>Bacillati</taxon>
        <taxon>Bacillota</taxon>
        <taxon>Bacilli</taxon>
        <taxon>Bacillales</taxon>
        <taxon>Bacillaceae</taxon>
        <taxon>Bacillus</taxon>
    </lineage>
</organism>
<dbReference type="Gene3D" id="3.40.50.720">
    <property type="entry name" value="NAD(P)-binding Rossmann-like Domain"/>
    <property type="match status" value="1"/>
</dbReference>
<evidence type="ECO:0000313" key="5">
    <source>
        <dbReference type="Proteomes" id="UP000322139"/>
    </source>
</evidence>
<dbReference type="NCBIfam" id="NF005559">
    <property type="entry name" value="PRK07231.1"/>
    <property type="match status" value="1"/>
</dbReference>
<evidence type="ECO:0000259" key="3">
    <source>
        <dbReference type="SMART" id="SM00822"/>
    </source>
</evidence>
<proteinExistence type="inferred from homology"/>